<keyword evidence="1" id="KW-0540">Nuclease</keyword>
<evidence type="ECO:0000313" key="3">
    <source>
        <dbReference type="Proteomes" id="UP000190890"/>
    </source>
</evidence>
<keyword evidence="1" id="KW-0255">Endonuclease</keyword>
<dbReference type="Proteomes" id="UP000190890">
    <property type="component" value="Unassembled WGS sequence"/>
</dbReference>
<keyword evidence="3" id="KW-1185">Reference proteome</keyword>
<dbReference type="PANTHER" id="PTHR46018:SF2">
    <property type="entry name" value="ZINC PHOSPHODIESTERASE ELAC PROTEIN 1"/>
    <property type="match status" value="1"/>
</dbReference>
<gene>
    <name evidence="2" type="primary">rbn_2</name>
    <name evidence="2" type="ORF">CLPUN_42720</name>
</gene>
<dbReference type="InterPro" id="IPR036866">
    <property type="entry name" value="RibonucZ/Hydroxyglut_hydro"/>
</dbReference>
<dbReference type="STRING" id="29367.CLPUN_42720"/>
<dbReference type="EMBL" id="LZZM01000207">
    <property type="protein sequence ID" value="OOM73917.1"/>
    <property type="molecule type" value="Genomic_DNA"/>
</dbReference>
<dbReference type="SUPFAM" id="SSF56281">
    <property type="entry name" value="Metallo-hydrolase/oxidoreductase"/>
    <property type="match status" value="1"/>
</dbReference>
<dbReference type="AlphaFoldDB" id="A0A1S8T7Z2"/>
<reference evidence="2 3" key="1">
    <citation type="submission" date="2016-05" db="EMBL/GenBank/DDBJ databases">
        <title>Microbial solvent formation.</title>
        <authorList>
            <person name="Poehlein A."/>
            <person name="Montoya Solano J.D."/>
            <person name="Flitsch S."/>
            <person name="Krabben P."/>
            <person name="Duerre P."/>
            <person name="Daniel R."/>
        </authorList>
    </citation>
    <scope>NUCLEOTIDE SEQUENCE [LARGE SCALE GENOMIC DNA]</scope>
    <source>
        <strain evidence="2 3">DSM 2619</strain>
    </source>
</reference>
<dbReference type="Pfam" id="PF23023">
    <property type="entry name" value="Anti-Pycsar_Apyc1"/>
    <property type="match status" value="1"/>
</dbReference>
<sequence>MEKINILGTGSAMVTKCYNTCFTLSSDDEHFLIDAGGGNTILSNLEKLNISINQIHNMFISHNHNDHILGSVWVIRAIAQSILNDKYTGNLNIYCHETSINAIRTICSFVLQKKFLKLFDIRILFNEIKDNDTTKILDRTTTFFDIHSTKDLQHGFKTILSNGKSLTFLGDEPYRETVKSHSENVDYLFHEAFCLYSQRDIFKPYEKHHATAKDACKNAKELNVKNIILYHTEDKNLQNRKELYINEGKEEFNGNIYMPDDLDVIDLI</sequence>
<name>A0A1S8T7Z2_9CLOT</name>
<evidence type="ECO:0000313" key="2">
    <source>
        <dbReference type="EMBL" id="OOM73917.1"/>
    </source>
</evidence>
<dbReference type="GO" id="GO:0042781">
    <property type="term" value="F:3'-tRNA processing endoribonuclease activity"/>
    <property type="evidence" value="ECO:0007669"/>
    <property type="project" value="UniProtKB-EC"/>
</dbReference>
<comment type="caution">
    <text evidence="2">The sequence shown here is derived from an EMBL/GenBank/DDBJ whole genome shotgun (WGS) entry which is preliminary data.</text>
</comment>
<dbReference type="Gene3D" id="3.60.15.10">
    <property type="entry name" value="Ribonuclease Z/Hydroxyacylglutathione hydrolase-like"/>
    <property type="match status" value="1"/>
</dbReference>
<evidence type="ECO:0000256" key="1">
    <source>
        <dbReference type="ARBA" id="ARBA00022759"/>
    </source>
</evidence>
<keyword evidence="2" id="KW-0378">Hydrolase</keyword>
<organism evidence="2 3">
    <name type="scientific">Clostridium puniceum</name>
    <dbReference type="NCBI Taxonomy" id="29367"/>
    <lineage>
        <taxon>Bacteria</taxon>
        <taxon>Bacillati</taxon>
        <taxon>Bacillota</taxon>
        <taxon>Clostridia</taxon>
        <taxon>Eubacteriales</taxon>
        <taxon>Clostridiaceae</taxon>
        <taxon>Clostridium</taxon>
    </lineage>
</organism>
<dbReference type="PANTHER" id="PTHR46018">
    <property type="entry name" value="ZINC PHOSPHODIESTERASE ELAC PROTEIN 1"/>
    <property type="match status" value="1"/>
</dbReference>
<protein>
    <submittedName>
        <fullName evidence="2">Ribonuclease BN</fullName>
        <ecNumber evidence="2">3.1.26.11</ecNumber>
    </submittedName>
</protein>
<accession>A0A1S8T7Z2</accession>
<proteinExistence type="predicted"/>
<dbReference type="RefSeq" id="WP_077849222.1">
    <property type="nucleotide sequence ID" value="NZ_LZZM01000207.1"/>
</dbReference>
<dbReference type="EC" id="3.1.26.11" evidence="2"/>
<dbReference type="OrthoDB" id="9794898at2"/>